<name>A0ABT7XP42_9NEIS</name>
<dbReference type="Gene3D" id="3.30.1490.190">
    <property type="match status" value="1"/>
</dbReference>
<keyword evidence="5" id="KW-0238">DNA-binding</keyword>
<comment type="caution">
    <text evidence="7">The sequence shown here is derived from an EMBL/GenBank/DDBJ whole genome shotgun (WGS) entry which is preliminary data.</text>
</comment>
<sequence length="144" mass="15877">MDKTVYLDAARRHCESRGCRLTELRQQVLELVLEHPGVVKAYQILADLQRERGVAAPPTVYRALDFLVEQGLLHRVEALNGFILCHHFDCPHDGLILVCERCGGVEELDATGCLTSLTDAMSAVGFTPRAQNLVLTGTCRSCQA</sequence>
<dbReference type="Gene3D" id="1.10.10.10">
    <property type="entry name" value="Winged helix-like DNA-binding domain superfamily/Winged helix DNA-binding domain"/>
    <property type="match status" value="1"/>
</dbReference>
<keyword evidence="4" id="KW-0805">Transcription regulation</keyword>
<protein>
    <submittedName>
        <fullName evidence="7">Transcriptional repressor</fullName>
    </submittedName>
</protein>
<dbReference type="InterPro" id="IPR002481">
    <property type="entry name" value="FUR"/>
</dbReference>
<dbReference type="EMBL" id="JAUEDK010000019">
    <property type="protein sequence ID" value="MDN0075569.1"/>
    <property type="molecule type" value="Genomic_DNA"/>
</dbReference>
<evidence type="ECO:0000256" key="4">
    <source>
        <dbReference type="ARBA" id="ARBA00023015"/>
    </source>
</evidence>
<dbReference type="Proteomes" id="UP001168540">
    <property type="component" value="Unassembled WGS sequence"/>
</dbReference>
<dbReference type="SUPFAM" id="SSF46785">
    <property type="entry name" value="Winged helix' DNA-binding domain"/>
    <property type="match status" value="1"/>
</dbReference>
<evidence type="ECO:0000256" key="3">
    <source>
        <dbReference type="ARBA" id="ARBA00022833"/>
    </source>
</evidence>
<accession>A0ABT7XP42</accession>
<evidence type="ECO:0000256" key="2">
    <source>
        <dbReference type="ARBA" id="ARBA00022491"/>
    </source>
</evidence>
<proteinExistence type="inferred from homology"/>
<organism evidence="7 8">
    <name type="scientific">Crenobacter oryzisoli</name>
    <dbReference type="NCBI Taxonomy" id="3056844"/>
    <lineage>
        <taxon>Bacteria</taxon>
        <taxon>Pseudomonadati</taxon>
        <taxon>Pseudomonadota</taxon>
        <taxon>Betaproteobacteria</taxon>
        <taxon>Neisseriales</taxon>
        <taxon>Neisseriaceae</taxon>
        <taxon>Crenobacter</taxon>
    </lineage>
</organism>
<comment type="similarity">
    <text evidence="1">Belongs to the Fur family.</text>
</comment>
<evidence type="ECO:0000256" key="6">
    <source>
        <dbReference type="ARBA" id="ARBA00023163"/>
    </source>
</evidence>
<gene>
    <name evidence="7" type="ORF">QU481_11760</name>
</gene>
<dbReference type="RefSeq" id="WP_289830200.1">
    <property type="nucleotide sequence ID" value="NZ_JAUEDK010000019.1"/>
</dbReference>
<dbReference type="PANTHER" id="PTHR33202:SF6">
    <property type="entry name" value="ZINC UPTAKE REGULATION PROTEIN"/>
    <property type="match status" value="1"/>
</dbReference>
<evidence type="ECO:0000256" key="5">
    <source>
        <dbReference type="ARBA" id="ARBA00023125"/>
    </source>
</evidence>
<evidence type="ECO:0000313" key="7">
    <source>
        <dbReference type="EMBL" id="MDN0075569.1"/>
    </source>
</evidence>
<dbReference type="InterPro" id="IPR036388">
    <property type="entry name" value="WH-like_DNA-bd_sf"/>
</dbReference>
<evidence type="ECO:0000256" key="1">
    <source>
        <dbReference type="ARBA" id="ARBA00007957"/>
    </source>
</evidence>
<keyword evidence="8" id="KW-1185">Reference proteome</keyword>
<dbReference type="PANTHER" id="PTHR33202">
    <property type="entry name" value="ZINC UPTAKE REGULATION PROTEIN"/>
    <property type="match status" value="1"/>
</dbReference>
<dbReference type="InterPro" id="IPR043135">
    <property type="entry name" value="Fur_C"/>
</dbReference>
<dbReference type="Pfam" id="PF01475">
    <property type="entry name" value="FUR"/>
    <property type="match status" value="1"/>
</dbReference>
<evidence type="ECO:0000313" key="8">
    <source>
        <dbReference type="Proteomes" id="UP001168540"/>
    </source>
</evidence>
<keyword evidence="6" id="KW-0804">Transcription</keyword>
<reference evidence="7" key="1">
    <citation type="submission" date="2023-06" db="EMBL/GenBank/DDBJ databases">
        <authorList>
            <person name="Zhang S."/>
        </authorList>
    </citation>
    <scope>NUCLEOTIDE SEQUENCE</scope>
    <source>
        <strain evidence="7">SG2303</strain>
    </source>
</reference>
<keyword evidence="2" id="KW-0678">Repressor</keyword>
<keyword evidence="3" id="KW-0862">Zinc</keyword>
<dbReference type="InterPro" id="IPR036390">
    <property type="entry name" value="WH_DNA-bd_sf"/>
</dbReference>